<dbReference type="AlphaFoldDB" id="A0A843WF50"/>
<accession>A0A843WF50</accession>
<proteinExistence type="predicted"/>
<evidence type="ECO:0000313" key="2">
    <source>
        <dbReference type="EMBL" id="MQM05388.1"/>
    </source>
</evidence>
<dbReference type="OrthoDB" id="1919921at2759"/>
<name>A0A843WF50_COLES</name>
<organism evidence="2 3">
    <name type="scientific">Colocasia esculenta</name>
    <name type="common">Wild taro</name>
    <name type="synonym">Arum esculentum</name>
    <dbReference type="NCBI Taxonomy" id="4460"/>
    <lineage>
        <taxon>Eukaryota</taxon>
        <taxon>Viridiplantae</taxon>
        <taxon>Streptophyta</taxon>
        <taxon>Embryophyta</taxon>
        <taxon>Tracheophyta</taxon>
        <taxon>Spermatophyta</taxon>
        <taxon>Magnoliopsida</taxon>
        <taxon>Liliopsida</taxon>
        <taxon>Araceae</taxon>
        <taxon>Aroideae</taxon>
        <taxon>Colocasieae</taxon>
        <taxon>Colocasia</taxon>
    </lineage>
</organism>
<sequence>MSSQGKGGRRPRGGNSVQMGAYDSSSSGEEDGDAAWRAAIDSVAAVDFGASAANGRSKPRDSDGGSSDSDLDDKLPSPRKKPRGFTLYQIKAQKVLEEMLDKSLVMFRRRIESTSVSGDKIVVSARNASQQALARLEARDAARVSAAKREEERVAKLKKQRGEKWLPSIARDMKCRAPKSEVGG</sequence>
<keyword evidence="3" id="KW-1185">Reference proteome</keyword>
<dbReference type="Proteomes" id="UP000652761">
    <property type="component" value="Unassembled WGS sequence"/>
</dbReference>
<dbReference type="PANTHER" id="PTHR36765:SF1">
    <property type="entry name" value="EXPRESSED PROTEIN"/>
    <property type="match status" value="1"/>
</dbReference>
<dbReference type="EMBL" id="NMUH01003400">
    <property type="protein sequence ID" value="MQM05388.1"/>
    <property type="molecule type" value="Genomic_DNA"/>
</dbReference>
<dbReference type="PANTHER" id="PTHR36765">
    <property type="entry name" value="EXPRESSED PROTEIN"/>
    <property type="match status" value="1"/>
</dbReference>
<gene>
    <name evidence="2" type="ORF">Taro_038189</name>
</gene>
<protein>
    <submittedName>
        <fullName evidence="2">Uncharacterized protein</fullName>
    </submittedName>
</protein>
<feature type="region of interest" description="Disordered" evidence="1">
    <location>
        <begin position="1"/>
        <end position="35"/>
    </location>
</feature>
<reference evidence="2" key="1">
    <citation type="submission" date="2017-07" db="EMBL/GenBank/DDBJ databases">
        <title>Taro Niue Genome Assembly and Annotation.</title>
        <authorList>
            <person name="Atibalentja N."/>
            <person name="Keating K."/>
            <person name="Fields C.J."/>
        </authorList>
    </citation>
    <scope>NUCLEOTIDE SEQUENCE</scope>
    <source>
        <strain evidence="2">Niue_2</strain>
        <tissue evidence="2">Leaf</tissue>
    </source>
</reference>
<evidence type="ECO:0000256" key="1">
    <source>
        <dbReference type="SAM" id="MobiDB-lite"/>
    </source>
</evidence>
<comment type="caution">
    <text evidence="2">The sequence shown here is derived from an EMBL/GenBank/DDBJ whole genome shotgun (WGS) entry which is preliminary data.</text>
</comment>
<feature type="region of interest" description="Disordered" evidence="1">
    <location>
        <begin position="49"/>
        <end position="84"/>
    </location>
</feature>
<evidence type="ECO:0000313" key="3">
    <source>
        <dbReference type="Proteomes" id="UP000652761"/>
    </source>
</evidence>